<dbReference type="Pfam" id="PF01554">
    <property type="entry name" value="MatE"/>
    <property type="match status" value="2"/>
</dbReference>
<keyword evidence="4 7" id="KW-1133">Transmembrane helix</keyword>
<feature type="transmembrane region" description="Helical" evidence="7">
    <location>
        <begin position="282"/>
        <end position="303"/>
    </location>
</feature>
<feature type="transmembrane region" description="Helical" evidence="7">
    <location>
        <begin position="309"/>
        <end position="330"/>
    </location>
</feature>
<proteinExistence type="inferred from homology"/>
<keyword evidence="3 7" id="KW-0812">Transmembrane</keyword>
<evidence type="ECO:0000256" key="1">
    <source>
        <dbReference type="ARBA" id="ARBA00004141"/>
    </source>
</evidence>
<evidence type="ECO:0000256" key="3">
    <source>
        <dbReference type="ARBA" id="ARBA00022692"/>
    </source>
</evidence>
<comment type="similarity">
    <text evidence="2">Belongs to the multi antimicrobial extrusion (MATE) (TC 2.A.66.1) family.</text>
</comment>
<sequence>MEPILLGLKQDPRVATHAALFLRCMTVSLIPMSLMEAVKKYLQAQRIVLPITCISGIGVVYNAVATYILVWPMGLGFMGCPIANSSTWILMLVLALLYIRYSKQCLGAWHPFDPLVCWDGLSRRAFEEWWPFLRLGLPSCAQICLEWWAFEAMTLITGVLGTSELAASTISMQLVAVSYMTPLGLSMAVSTRVGNALGANQGAGAARSCNVALALCASVSGGISSLWIVVRHLWVPLFTDDADVQAMTVKLLLVMSAFQWFDAMQCIMSGVMRGAGLQSYGAVANFVSQWLVGIPVALLAAFVWGFGLFGVWASCGLGVAVMCCLQCCIIRGIKWERMALEAHAHAQSLPRMQGPGVKDVPPLSKGVEYGDDADIERGVEGEKALEDAEEPKV</sequence>
<evidence type="ECO:0000256" key="4">
    <source>
        <dbReference type="ARBA" id="ARBA00022989"/>
    </source>
</evidence>
<evidence type="ECO:0000313" key="8">
    <source>
        <dbReference type="EMBL" id="CAE0828102.1"/>
    </source>
</evidence>
<dbReference type="GO" id="GO:0042910">
    <property type="term" value="F:xenobiotic transmembrane transporter activity"/>
    <property type="evidence" value="ECO:0007669"/>
    <property type="project" value="InterPro"/>
</dbReference>
<reference evidence="8" key="1">
    <citation type="submission" date="2021-01" db="EMBL/GenBank/DDBJ databases">
        <authorList>
            <person name="Corre E."/>
            <person name="Pelletier E."/>
            <person name="Niang G."/>
            <person name="Scheremetjew M."/>
            <person name="Finn R."/>
            <person name="Kale V."/>
            <person name="Holt S."/>
            <person name="Cochrane G."/>
            <person name="Meng A."/>
            <person name="Brown T."/>
            <person name="Cohen L."/>
        </authorList>
    </citation>
    <scope>NUCLEOTIDE SEQUENCE</scope>
    <source>
        <strain evidence="8">CCMP1594</strain>
    </source>
</reference>
<evidence type="ECO:0000256" key="5">
    <source>
        <dbReference type="ARBA" id="ARBA00023136"/>
    </source>
</evidence>
<dbReference type="InterPro" id="IPR002528">
    <property type="entry name" value="MATE_fam"/>
</dbReference>
<protein>
    <recommendedName>
        <fullName evidence="9">Multidrug and toxin extrusion protein</fullName>
    </recommendedName>
</protein>
<dbReference type="GO" id="GO:1990961">
    <property type="term" value="P:xenobiotic detoxification by transmembrane export across the plasma membrane"/>
    <property type="evidence" value="ECO:0007669"/>
    <property type="project" value="InterPro"/>
</dbReference>
<evidence type="ECO:0000256" key="6">
    <source>
        <dbReference type="SAM" id="MobiDB-lite"/>
    </source>
</evidence>
<evidence type="ECO:0000256" key="7">
    <source>
        <dbReference type="SAM" id="Phobius"/>
    </source>
</evidence>
<evidence type="ECO:0000256" key="2">
    <source>
        <dbReference type="ARBA" id="ARBA00010199"/>
    </source>
</evidence>
<feature type="transmembrane region" description="Helical" evidence="7">
    <location>
        <begin position="76"/>
        <end position="99"/>
    </location>
</feature>
<evidence type="ECO:0008006" key="9">
    <source>
        <dbReference type="Google" id="ProtNLM"/>
    </source>
</evidence>
<dbReference type="GO" id="GO:0016020">
    <property type="term" value="C:membrane"/>
    <property type="evidence" value="ECO:0007669"/>
    <property type="project" value="UniProtKB-SubCell"/>
</dbReference>
<feature type="transmembrane region" description="Helical" evidence="7">
    <location>
        <begin position="47"/>
        <end position="70"/>
    </location>
</feature>
<feature type="transmembrane region" description="Helical" evidence="7">
    <location>
        <begin position="242"/>
        <end position="261"/>
    </location>
</feature>
<dbReference type="InterPro" id="IPR045069">
    <property type="entry name" value="MATE_euk"/>
</dbReference>
<dbReference type="AlphaFoldDB" id="A0A7S4G7W3"/>
<dbReference type="PANTHER" id="PTHR11206">
    <property type="entry name" value="MULTIDRUG RESISTANCE PROTEIN"/>
    <property type="match status" value="1"/>
</dbReference>
<name>A0A7S4G7W3_9EUGL</name>
<gene>
    <name evidence="8" type="ORF">EGYM00163_LOCUS39371</name>
</gene>
<dbReference type="EMBL" id="HBJA01114259">
    <property type="protein sequence ID" value="CAE0828102.1"/>
    <property type="molecule type" value="Transcribed_RNA"/>
</dbReference>
<dbReference type="CDD" id="cd13132">
    <property type="entry name" value="MATE_eukaryotic"/>
    <property type="match status" value="1"/>
</dbReference>
<accession>A0A7S4G7W3</accession>
<comment type="subcellular location">
    <subcellularLocation>
        <location evidence="1">Membrane</location>
        <topology evidence="1">Multi-pass membrane protein</topology>
    </subcellularLocation>
</comment>
<feature type="compositionally biased region" description="Basic and acidic residues" evidence="6">
    <location>
        <begin position="375"/>
        <end position="393"/>
    </location>
</feature>
<feature type="region of interest" description="Disordered" evidence="6">
    <location>
        <begin position="351"/>
        <end position="393"/>
    </location>
</feature>
<keyword evidence="5 7" id="KW-0472">Membrane</keyword>
<feature type="transmembrane region" description="Helical" evidence="7">
    <location>
        <begin position="14"/>
        <end position="35"/>
    </location>
</feature>
<dbReference type="GO" id="GO:0015297">
    <property type="term" value="F:antiporter activity"/>
    <property type="evidence" value="ECO:0007669"/>
    <property type="project" value="InterPro"/>
</dbReference>
<dbReference type="NCBIfam" id="TIGR00797">
    <property type="entry name" value="matE"/>
    <property type="match status" value="1"/>
</dbReference>
<organism evidence="8">
    <name type="scientific">Eutreptiella gymnastica</name>
    <dbReference type="NCBI Taxonomy" id="73025"/>
    <lineage>
        <taxon>Eukaryota</taxon>
        <taxon>Discoba</taxon>
        <taxon>Euglenozoa</taxon>
        <taxon>Euglenida</taxon>
        <taxon>Spirocuta</taxon>
        <taxon>Euglenophyceae</taxon>
        <taxon>Eutreptiales</taxon>
        <taxon>Eutreptiaceae</taxon>
        <taxon>Eutreptiella</taxon>
    </lineage>
</organism>
<feature type="transmembrane region" description="Helical" evidence="7">
    <location>
        <begin position="211"/>
        <end position="230"/>
    </location>
</feature>